<sequence length="90" mass="10409">MGVPPFRLAHPGFQRCCQAMIMRLRHLGVRANGRLESVLSKQFYGLHSWQTMLLGGCFIFDPVSSKPNQFQHSLPSGWRRCSRYRLMPCQ</sequence>
<name>A0AAQ1P3Z2_9PSED</name>
<comment type="caution">
    <text evidence="1">The sequence shown here is derived from an EMBL/GenBank/DDBJ whole genome shotgun (WGS) entry which is preliminary data.</text>
</comment>
<evidence type="ECO:0000313" key="1">
    <source>
        <dbReference type="EMBL" id="SPO58570.1"/>
    </source>
</evidence>
<keyword evidence="2" id="KW-1185">Reference proteome</keyword>
<gene>
    <name evidence="1" type="ORF">JV551A3_V1_110010</name>
</gene>
<dbReference type="AlphaFoldDB" id="A0AAQ1P3Z2"/>
<evidence type="ECO:0000313" key="2">
    <source>
        <dbReference type="Proteomes" id="UP000294335"/>
    </source>
</evidence>
<dbReference type="EMBL" id="OPYN01000011">
    <property type="protein sequence ID" value="SPO58570.1"/>
    <property type="molecule type" value="Genomic_DNA"/>
</dbReference>
<reference evidence="1 2" key="1">
    <citation type="submission" date="2018-02" db="EMBL/GenBank/DDBJ databases">
        <authorList>
            <person name="Dubost A."/>
        </authorList>
    </citation>
    <scope>NUCLEOTIDE SEQUENCE [LARGE SCALE GENOMIC DNA]</scope>
    <source>
        <strain evidence="2">JV551A3</strain>
    </source>
</reference>
<proteinExistence type="predicted"/>
<accession>A0AAQ1P3Z2</accession>
<dbReference type="Proteomes" id="UP000294335">
    <property type="component" value="Unassembled WGS sequence"/>
</dbReference>
<organism evidence="1 2">
    <name type="scientific">Pseudomonas inefficax</name>
    <dbReference type="NCBI Taxonomy" id="2078786"/>
    <lineage>
        <taxon>Bacteria</taxon>
        <taxon>Pseudomonadati</taxon>
        <taxon>Pseudomonadota</taxon>
        <taxon>Gammaproteobacteria</taxon>
        <taxon>Pseudomonadales</taxon>
        <taxon>Pseudomonadaceae</taxon>
        <taxon>Pseudomonas</taxon>
    </lineage>
</organism>
<protein>
    <submittedName>
        <fullName evidence="1">Uncharacterized protein</fullName>
    </submittedName>
</protein>